<accession>A0AAV4WRB3</accession>
<dbReference type="EMBL" id="BPLR01016659">
    <property type="protein sequence ID" value="GIY85465.1"/>
    <property type="molecule type" value="Genomic_DNA"/>
</dbReference>
<evidence type="ECO:0000313" key="2">
    <source>
        <dbReference type="Proteomes" id="UP001054945"/>
    </source>
</evidence>
<name>A0AAV4WRB3_CAEEX</name>
<protein>
    <submittedName>
        <fullName evidence="1">Uncharacterized protein</fullName>
    </submittedName>
</protein>
<organism evidence="1 2">
    <name type="scientific">Caerostris extrusa</name>
    <name type="common">Bark spider</name>
    <name type="synonym">Caerostris bankana</name>
    <dbReference type="NCBI Taxonomy" id="172846"/>
    <lineage>
        <taxon>Eukaryota</taxon>
        <taxon>Metazoa</taxon>
        <taxon>Ecdysozoa</taxon>
        <taxon>Arthropoda</taxon>
        <taxon>Chelicerata</taxon>
        <taxon>Arachnida</taxon>
        <taxon>Araneae</taxon>
        <taxon>Araneomorphae</taxon>
        <taxon>Entelegynae</taxon>
        <taxon>Araneoidea</taxon>
        <taxon>Araneidae</taxon>
        <taxon>Caerostris</taxon>
    </lineage>
</organism>
<dbReference type="Proteomes" id="UP001054945">
    <property type="component" value="Unassembled WGS sequence"/>
</dbReference>
<evidence type="ECO:0000313" key="1">
    <source>
        <dbReference type="EMBL" id="GIY85465.1"/>
    </source>
</evidence>
<gene>
    <name evidence="1" type="ORF">CEXT_199151</name>
</gene>
<comment type="caution">
    <text evidence="1">The sequence shown here is derived from an EMBL/GenBank/DDBJ whole genome shotgun (WGS) entry which is preliminary data.</text>
</comment>
<reference evidence="1 2" key="1">
    <citation type="submission" date="2021-06" db="EMBL/GenBank/DDBJ databases">
        <title>Caerostris extrusa draft genome.</title>
        <authorList>
            <person name="Kono N."/>
            <person name="Arakawa K."/>
        </authorList>
    </citation>
    <scope>NUCLEOTIDE SEQUENCE [LARGE SCALE GENOMIC DNA]</scope>
</reference>
<sequence>MSSGCLLGTCRSNPSHHLCVRLLLLCDSRSRSPAAREKGALAAPIRGRLISILGIWQRSFVRPNDQWTSFYSSGCFFSRLRNFRSSSSGLSAPARPLQEGLSNRPFPNRLQDSFGRTSILSADTLQPWFFFFLLQFAG</sequence>
<keyword evidence="2" id="KW-1185">Reference proteome</keyword>
<proteinExistence type="predicted"/>
<dbReference type="AlphaFoldDB" id="A0AAV4WRB3"/>